<feature type="compositionally biased region" description="Basic and acidic residues" evidence="2">
    <location>
        <begin position="36"/>
        <end position="46"/>
    </location>
</feature>
<keyword evidence="1" id="KW-0175">Coiled coil</keyword>
<protein>
    <submittedName>
        <fullName evidence="3">Uncharacterized protein</fullName>
    </submittedName>
</protein>
<sequence>MGLEFHLEVHSVSEIRMGCGSSQPVAAEQNANVRNGDVKREGDSTRSPKLKKRGSASSKSSSSSSSRSSSARSKKSRPETAPGGNTPVQVQPENDVQPQAQQLEEVQNTEAPASNNNKVTYSLNKDSEEPAAAEEVTKVEETPDETTTQSAVVAAEENSKPAEDQEHGKPNFSEDVLKEFVEVENQVKSLEEKGAENGHQIKHGRLVELHKKLGECNGEVQKLKAQTDKEFQDVIDMSAGFNVRSLFVSQDQLNAEFAKEKQEYVDALNKQEIAEARI</sequence>
<dbReference type="EMBL" id="MU825397">
    <property type="protein sequence ID" value="KAJ7393752.1"/>
    <property type="molecule type" value="Genomic_DNA"/>
</dbReference>
<dbReference type="Proteomes" id="UP001163046">
    <property type="component" value="Unassembled WGS sequence"/>
</dbReference>
<dbReference type="GO" id="GO:0005929">
    <property type="term" value="C:cilium"/>
    <property type="evidence" value="ECO:0007669"/>
    <property type="project" value="TreeGrafter"/>
</dbReference>
<feature type="compositionally biased region" description="Polar residues" evidence="2">
    <location>
        <begin position="20"/>
        <end position="33"/>
    </location>
</feature>
<feature type="compositionally biased region" description="Polar residues" evidence="2">
    <location>
        <begin position="86"/>
        <end position="124"/>
    </location>
</feature>
<evidence type="ECO:0000313" key="3">
    <source>
        <dbReference type="EMBL" id="KAJ7393752.1"/>
    </source>
</evidence>
<feature type="coiled-coil region" evidence="1">
    <location>
        <begin position="173"/>
        <end position="226"/>
    </location>
</feature>
<comment type="caution">
    <text evidence="3">The sequence shown here is derived from an EMBL/GenBank/DDBJ whole genome shotgun (WGS) entry which is preliminary data.</text>
</comment>
<name>A0A9X0A5I3_9CNID</name>
<evidence type="ECO:0000313" key="4">
    <source>
        <dbReference type="Proteomes" id="UP001163046"/>
    </source>
</evidence>
<feature type="compositionally biased region" description="Basic and acidic residues" evidence="2">
    <location>
        <begin position="157"/>
        <end position="169"/>
    </location>
</feature>
<gene>
    <name evidence="3" type="ORF">OS493_003411</name>
</gene>
<evidence type="ECO:0000256" key="1">
    <source>
        <dbReference type="SAM" id="Coils"/>
    </source>
</evidence>
<feature type="region of interest" description="Disordered" evidence="2">
    <location>
        <begin position="20"/>
        <end position="172"/>
    </location>
</feature>
<accession>A0A9X0A5I3</accession>
<dbReference type="AlphaFoldDB" id="A0A9X0A5I3"/>
<keyword evidence="4" id="KW-1185">Reference proteome</keyword>
<dbReference type="PANTHER" id="PTHR21974">
    <property type="entry name" value="RE15880P"/>
    <property type="match status" value="1"/>
</dbReference>
<dbReference type="PANTHER" id="PTHR21974:SF2">
    <property type="entry name" value="RE15880P"/>
    <property type="match status" value="1"/>
</dbReference>
<proteinExistence type="predicted"/>
<feature type="compositionally biased region" description="Low complexity" evidence="2">
    <location>
        <begin position="55"/>
        <end position="71"/>
    </location>
</feature>
<reference evidence="3" key="1">
    <citation type="submission" date="2023-01" db="EMBL/GenBank/DDBJ databases">
        <title>Genome assembly of the deep-sea coral Lophelia pertusa.</title>
        <authorList>
            <person name="Herrera S."/>
            <person name="Cordes E."/>
        </authorList>
    </citation>
    <scope>NUCLEOTIDE SEQUENCE</scope>
    <source>
        <strain evidence="3">USNM1676648</strain>
        <tissue evidence="3">Polyp</tissue>
    </source>
</reference>
<dbReference type="OrthoDB" id="5840948at2759"/>
<evidence type="ECO:0000256" key="2">
    <source>
        <dbReference type="SAM" id="MobiDB-lite"/>
    </source>
</evidence>
<organism evidence="3 4">
    <name type="scientific">Desmophyllum pertusum</name>
    <dbReference type="NCBI Taxonomy" id="174260"/>
    <lineage>
        <taxon>Eukaryota</taxon>
        <taxon>Metazoa</taxon>
        <taxon>Cnidaria</taxon>
        <taxon>Anthozoa</taxon>
        <taxon>Hexacorallia</taxon>
        <taxon>Scleractinia</taxon>
        <taxon>Caryophylliina</taxon>
        <taxon>Caryophylliidae</taxon>
        <taxon>Desmophyllum</taxon>
    </lineage>
</organism>